<sequence>MAASWRQEAGAVEALSWAVMNEATGEGSDVLAVLRGVPDPARQAMTSIATRYSALADLLDKFSADIEAADGATAAEITKLEPR</sequence>
<name>A0A846WBK2_9NOCA</name>
<organism evidence="1 2">
    <name type="scientific">Nocardia coubleae</name>
    <dbReference type="NCBI Taxonomy" id="356147"/>
    <lineage>
        <taxon>Bacteria</taxon>
        <taxon>Bacillati</taxon>
        <taxon>Actinomycetota</taxon>
        <taxon>Actinomycetes</taxon>
        <taxon>Mycobacteriales</taxon>
        <taxon>Nocardiaceae</taxon>
        <taxon>Nocardia</taxon>
    </lineage>
</organism>
<reference evidence="1 2" key="1">
    <citation type="submission" date="2020-04" db="EMBL/GenBank/DDBJ databases">
        <title>MicrobeNet Type strains.</title>
        <authorList>
            <person name="Nicholson A.C."/>
        </authorList>
    </citation>
    <scope>NUCLEOTIDE SEQUENCE [LARGE SCALE GENOMIC DNA]</scope>
    <source>
        <strain evidence="1 2">DSM 44960</strain>
    </source>
</reference>
<dbReference type="Proteomes" id="UP000572007">
    <property type="component" value="Unassembled WGS sequence"/>
</dbReference>
<dbReference type="EMBL" id="JAAXOM010000006">
    <property type="protein sequence ID" value="NKX90173.1"/>
    <property type="molecule type" value="Genomic_DNA"/>
</dbReference>
<accession>A0A846WBK2</accession>
<proteinExistence type="predicted"/>
<evidence type="ECO:0000313" key="2">
    <source>
        <dbReference type="Proteomes" id="UP000572007"/>
    </source>
</evidence>
<evidence type="ECO:0000313" key="1">
    <source>
        <dbReference type="EMBL" id="NKX90173.1"/>
    </source>
</evidence>
<gene>
    <name evidence="1" type="ORF">HGA10_23070</name>
</gene>
<keyword evidence="2" id="KW-1185">Reference proteome</keyword>
<comment type="caution">
    <text evidence="1">The sequence shown here is derived from an EMBL/GenBank/DDBJ whole genome shotgun (WGS) entry which is preliminary data.</text>
</comment>
<protein>
    <submittedName>
        <fullName evidence="1">Uncharacterized protein</fullName>
    </submittedName>
</protein>
<dbReference type="AlphaFoldDB" id="A0A846WBK2"/>